<evidence type="ECO:0000256" key="1">
    <source>
        <dbReference type="SAM" id="SignalP"/>
    </source>
</evidence>
<name>A0A927M7B7_9ACTN</name>
<organism evidence="2 3">
    <name type="scientific">Plantactinospora soyae</name>
    <dbReference type="NCBI Taxonomy" id="1544732"/>
    <lineage>
        <taxon>Bacteria</taxon>
        <taxon>Bacillati</taxon>
        <taxon>Actinomycetota</taxon>
        <taxon>Actinomycetes</taxon>
        <taxon>Micromonosporales</taxon>
        <taxon>Micromonosporaceae</taxon>
        <taxon>Plantactinospora</taxon>
    </lineage>
</organism>
<evidence type="ECO:0008006" key="4">
    <source>
        <dbReference type="Google" id="ProtNLM"/>
    </source>
</evidence>
<evidence type="ECO:0000313" key="2">
    <source>
        <dbReference type="EMBL" id="MBE1488367.1"/>
    </source>
</evidence>
<proteinExistence type="predicted"/>
<dbReference type="EMBL" id="JADBEB010000001">
    <property type="protein sequence ID" value="MBE1488367.1"/>
    <property type="molecule type" value="Genomic_DNA"/>
</dbReference>
<comment type="caution">
    <text evidence="2">The sequence shown here is derived from an EMBL/GenBank/DDBJ whole genome shotgun (WGS) entry which is preliminary data.</text>
</comment>
<dbReference type="InterPro" id="IPR028994">
    <property type="entry name" value="Integrin_alpha_N"/>
</dbReference>
<gene>
    <name evidence="2" type="ORF">H4W31_004005</name>
</gene>
<dbReference type="AlphaFoldDB" id="A0A927M7B7"/>
<feature type="signal peptide" evidence="1">
    <location>
        <begin position="1"/>
        <end position="20"/>
    </location>
</feature>
<dbReference type="Pfam" id="PF17963">
    <property type="entry name" value="Big_9"/>
    <property type="match status" value="1"/>
</dbReference>
<dbReference type="SUPFAM" id="SSF69318">
    <property type="entry name" value="Integrin alpha N-terminal domain"/>
    <property type="match status" value="1"/>
</dbReference>
<protein>
    <recommendedName>
        <fullName evidence="4">VCBS repeat-containing protein</fullName>
    </recommendedName>
</protein>
<keyword evidence="1" id="KW-0732">Signal</keyword>
<feature type="chain" id="PRO_5038854011" description="VCBS repeat-containing protein" evidence="1">
    <location>
        <begin position="21"/>
        <end position="369"/>
    </location>
</feature>
<reference evidence="2" key="1">
    <citation type="submission" date="2020-10" db="EMBL/GenBank/DDBJ databases">
        <title>Sequencing the genomes of 1000 actinobacteria strains.</title>
        <authorList>
            <person name="Klenk H.-P."/>
        </authorList>
    </citation>
    <scope>NUCLEOTIDE SEQUENCE</scope>
    <source>
        <strain evidence="2">DSM 46832</strain>
    </source>
</reference>
<dbReference type="RefSeq" id="WP_192768041.1">
    <property type="nucleotide sequence ID" value="NZ_JADBEB010000001.1"/>
</dbReference>
<sequence length="369" mass="39546">MWNKRVATLVVLLTVVSATAVPPTARAGARGDVLFGDYNSDGFQDEAVLGAILPNLCSTIVTYGAAPGFYTPPIAYTYLALGGSATPDCPDIGVAANVDDDPADELWIAWSQGAPATVDFNRLVLQTPSFTPTIRYTSTIIRPTFIGKAVFDASGQYSPYAIGPGGLLSSIIEGDVVVAGPVAFCSVDAPTVQIADWNSDGIDSVLLTYTRGCTDNSNGVVEIRQDGAIRHLEIDPAGRTAWTARLTNANGDRFPDVRTVNQTTGEVSYFINNGGGDFSLTRAPDANTDQVTLATVRPLAIDILANDFVSRYAEITITVPPRYGTVQVLSDRRVIYRPNPTHGRTDRFTYQLVEEGKRSSATVNIRFPD</sequence>
<accession>A0A927M7B7</accession>
<keyword evidence="3" id="KW-1185">Reference proteome</keyword>
<dbReference type="Proteomes" id="UP000649753">
    <property type="component" value="Unassembled WGS sequence"/>
</dbReference>
<evidence type="ECO:0000313" key="3">
    <source>
        <dbReference type="Proteomes" id="UP000649753"/>
    </source>
</evidence>